<gene>
    <name evidence="3" type="ORF">Ark11_0329</name>
</gene>
<evidence type="ECO:0000313" key="3">
    <source>
        <dbReference type="EMBL" id="CUT17184.1"/>
    </source>
</evidence>
<dbReference type="OrthoDB" id="9879917at2"/>
<evidence type="ECO:0000256" key="2">
    <source>
        <dbReference type="SAM" id="Phobius"/>
    </source>
</evidence>
<organism evidence="3 4">
    <name type="scientific">Candidatus Ichthyocystis hellenicum</name>
    <dbReference type="NCBI Taxonomy" id="1561003"/>
    <lineage>
        <taxon>Bacteria</taxon>
        <taxon>Pseudomonadati</taxon>
        <taxon>Pseudomonadota</taxon>
        <taxon>Betaproteobacteria</taxon>
        <taxon>Burkholderiales</taxon>
        <taxon>Candidatus Ichthyocystis</taxon>
    </lineage>
</organism>
<name>A0A0S4M1R1_9BURK</name>
<feature type="transmembrane region" description="Helical" evidence="2">
    <location>
        <begin position="252"/>
        <end position="276"/>
    </location>
</feature>
<keyword evidence="2" id="KW-1133">Transmembrane helix</keyword>
<keyword evidence="2" id="KW-0472">Membrane</keyword>
<proteinExistence type="predicted"/>
<feature type="region of interest" description="Disordered" evidence="1">
    <location>
        <begin position="105"/>
        <end position="137"/>
    </location>
</feature>
<keyword evidence="4" id="KW-1185">Reference proteome</keyword>
<protein>
    <submittedName>
        <fullName evidence="3">Putative membrane protein</fullName>
    </submittedName>
</protein>
<dbReference type="Proteomes" id="UP000198651">
    <property type="component" value="Chromosome I"/>
</dbReference>
<evidence type="ECO:0000256" key="1">
    <source>
        <dbReference type="SAM" id="MobiDB-lite"/>
    </source>
</evidence>
<sequence length="286" mass="31421">MQNITSSNLEMYVGSIGPDDNAISIQQTGNTEDCPLINNREETSSLHLVNQHHHMITLSGETNNDCTNNIVTNNNYSLSGNRLGSTFIIVTLILQIETPSDCNPNEIQESNDHYNNAADECDNLNQPNPTENQDDEQNVISSSLDEGVASINSTSNNDAVATTSTIEDTNTIEIIPNQEESNIPDYPPPAYSDNYPGSGPMTAYYYPQWYDAELDQQGMVVFPSVHNPDVQDNSLEGDQARLCSRSRLYDHIFLSCAIILVVLLLSFISMIIAASVSGPDKPNPTM</sequence>
<evidence type="ECO:0000313" key="4">
    <source>
        <dbReference type="Proteomes" id="UP000198651"/>
    </source>
</evidence>
<dbReference type="AlphaFoldDB" id="A0A0S4M1R1"/>
<dbReference type="RefSeq" id="WP_092342754.1">
    <property type="nucleotide sequence ID" value="NZ_LN906597.1"/>
</dbReference>
<reference evidence="4" key="1">
    <citation type="submission" date="2015-11" db="EMBL/GenBank/DDBJ databases">
        <authorList>
            <person name="Seth-Smith H.M.B."/>
        </authorList>
    </citation>
    <scope>NUCLEOTIDE SEQUENCE [LARGE SCALE GENOMIC DNA]</scope>
    <source>
        <strain evidence="4">2013Ark11</strain>
    </source>
</reference>
<accession>A0A0S4M1R1</accession>
<dbReference type="EMBL" id="LN906597">
    <property type="protein sequence ID" value="CUT17184.1"/>
    <property type="molecule type" value="Genomic_DNA"/>
</dbReference>
<keyword evidence="2" id="KW-0812">Transmembrane</keyword>